<evidence type="ECO:0000256" key="1">
    <source>
        <dbReference type="PIRSR" id="PIRSR016184-1"/>
    </source>
</evidence>
<accession>A0AAD6N8N7</accession>
<evidence type="ECO:0000313" key="2">
    <source>
        <dbReference type="EMBL" id="KAJ6038792.1"/>
    </source>
</evidence>
<dbReference type="PANTHER" id="PTHR13774:SF32">
    <property type="entry name" value="ANTISENSE-ENHANCING SEQUENCE 1"/>
    <property type="match status" value="1"/>
</dbReference>
<dbReference type="AlphaFoldDB" id="A0AAD6N8N7"/>
<dbReference type="PIRSF" id="PIRSF016184">
    <property type="entry name" value="PhzC_PhzF"/>
    <property type="match status" value="1"/>
</dbReference>
<reference evidence="2" key="2">
    <citation type="submission" date="2023-01" db="EMBL/GenBank/DDBJ databases">
        <authorList>
            <person name="Petersen C."/>
        </authorList>
    </citation>
    <scope>NUCLEOTIDE SEQUENCE</scope>
    <source>
        <strain evidence="2">IBT 15450</strain>
    </source>
</reference>
<organism evidence="2 3">
    <name type="scientific">Penicillium canescens</name>
    <dbReference type="NCBI Taxonomy" id="5083"/>
    <lineage>
        <taxon>Eukaryota</taxon>
        <taxon>Fungi</taxon>
        <taxon>Dikarya</taxon>
        <taxon>Ascomycota</taxon>
        <taxon>Pezizomycotina</taxon>
        <taxon>Eurotiomycetes</taxon>
        <taxon>Eurotiomycetidae</taxon>
        <taxon>Eurotiales</taxon>
        <taxon>Aspergillaceae</taxon>
        <taxon>Penicillium</taxon>
    </lineage>
</organism>
<dbReference type="SUPFAM" id="SSF54506">
    <property type="entry name" value="Diaminopimelate epimerase-like"/>
    <property type="match status" value="1"/>
</dbReference>
<feature type="active site" evidence="1">
    <location>
        <position position="54"/>
    </location>
</feature>
<protein>
    <submittedName>
        <fullName evidence="2">Phenazine biosynthesis-like protein</fullName>
    </submittedName>
</protein>
<dbReference type="Pfam" id="PF02567">
    <property type="entry name" value="PhzC-PhzF"/>
    <property type="match status" value="1"/>
</dbReference>
<name>A0AAD6N8N7_PENCN</name>
<proteinExistence type="predicted"/>
<keyword evidence="3" id="KW-1185">Reference proteome</keyword>
<dbReference type="EMBL" id="JAQJZL010000008">
    <property type="protein sequence ID" value="KAJ6038792.1"/>
    <property type="molecule type" value="Genomic_DNA"/>
</dbReference>
<comment type="caution">
    <text evidence="2">The sequence shown here is derived from an EMBL/GenBank/DDBJ whole genome shotgun (WGS) entry which is preliminary data.</text>
</comment>
<evidence type="ECO:0000313" key="3">
    <source>
        <dbReference type="Proteomes" id="UP001219568"/>
    </source>
</evidence>
<dbReference type="GO" id="GO:0016853">
    <property type="term" value="F:isomerase activity"/>
    <property type="evidence" value="ECO:0007669"/>
    <property type="project" value="TreeGrafter"/>
</dbReference>
<dbReference type="Proteomes" id="UP001219568">
    <property type="component" value="Unassembled WGS sequence"/>
</dbReference>
<dbReference type="Gene3D" id="3.10.310.10">
    <property type="entry name" value="Diaminopimelate Epimerase, Chain A, domain 1"/>
    <property type="match status" value="2"/>
</dbReference>
<dbReference type="InterPro" id="IPR003719">
    <property type="entry name" value="Phenazine_PhzF-like"/>
</dbReference>
<sequence length="318" mass="34812">MSAQQATHATLDVFSKQRWVTFQGNPVAVVTINNDCQLSHDQKQRIAKEFNYTETVYLYARGENPRVEIFTPIDEMAFAGHPIIGTGHLLFQGSAADPATQVSNLTITTKAGPVALAYDRANLLVHATVPQNFHVHQQEATLDQIRAVQAGMDAASDLFAVKHTHPVVSMVSGVTYALVDLTRRHDIFAGIVPGASPTLNLDEGWSPSFTGVMYYRLLDSHLEAASGMMHWNLRVRMVAINLEDPACGSGGCSLSSYLALSKGDQSRKHRFNISQGSEMGRDSQIVVDVYLDEEGRQLSQLRLAGQATVVTEGRIFLS</sequence>
<gene>
    <name evidence="2" type="ORF">N7460_007509</name>
</gene>
<dbReference type="NCBIfam" id="TIGR00654">
    <property type="entry name" value="PhzF_family"/>
    <property type="match status" value="1"/>
</dbReference>
<dbReference type="GO" id="GO:0005737">
    <property type="term" value="C:cytoplasm"/>
    <property type="evidence" value="ECO:0007669"/>
    <property type="project" value="TreeGrafter"/>
</dbReference>
<reference evidence="2" key="1">
    <citation type="journal article" date="2023" name="IMA Fungus">
        <title>Comparative genomic study of the Penicillium genus elucidates a diverse pangenome and 15 lateral gene transfer events.</title>
        <authorList>
            <person name="Petersen C."/>
            <person name="Sorensen T."/>
            <person name="Nielsen M.R."/>
            <person name="Sondergaard T.E."/>
            <person name="Sorensen J.L."/>
            <person name="Fitzpatrick D.A."/>
            <person name="Frisvad J.C."/>
            <person name="Nielsen K.L."/>
        </authorList>
    </citation>
    <scope>NUCLEOTIDE SEQUENCE</scope>
    <source>
        <strain evidence="2">IBT 15450</strain>
    </source>
</reference>
<dbReference type="PANTHER" id="PTHR13774">
    <property type="entry name" value="PHENAZINE BIOSYNTHESIS PROTEIN"/>
    <property type="match status" value="1"/>
</dbReference>